<reference evidence="1 2" key="1">
    <citation type="journal article" date="2003" name="Mol. Microbiol.">
        <title>Genome-based analysis of virulence genes in a non-biofilm-forming Staphylococcus epidermidis strain (ATCC 12228).</title>
        <authorList>
            <person name="Zhang Y.Q."/>
            <person name="Ren S.X."/>
            <person name="Li H.L."/>
            <person name="Wang Y.X."/>
            <person name="Fu G."/>
            <person name="Yang J."/>
            <person name="Qin Z.Q."/>
            <person name="Miao Y.G."/>
            <person name="Wang W.Y."/>
            <person name="Chen R.S."/>
            <person name="Shen Y."/>
            <person name="Chen Z."/>
            <person name="Yuan Z.H."/>
            <person name="Zhao G.P."/>
            <person name="Qu D."/>
            <person name="Danchin A."/>
            <person name="Wen Y.M."/>
        </authorList>
    </citation>
    <scope>NUCLEOTIDE SEQUENCE [LARGE SCALE GENOMIC DNA]</scope>
    <source>
        <strain evidence="2">ATCC 12228 / FDA PCI 1200</strain>
    </source>
</reference>
<proteinExistence type="predicted"/>
<organism evidence="1 2">
    <name type="scientific">Staphylococcus epidermidis (strain ATCC 12228 / FDA PCI 1200)</name>
    <dbReference type="NCBI Taxonomy" id="176280"/>
    <lineage>
        <taxon>Bacteria</taxon>
        <taxon>Bacillati</taxon>
        <taxon>Bacillota</taxon>
        <taxon>Bacilli</taxon>
        <taxon>Bacillales</taxon>
        <taxon>Staphylococcaceae</taxon>
        <taxon>Staphylococcus</taxon>
    </lineage>
</organism>
<dbReference type="GeneID" id="50019657"/>
<accession>A0A0H2VII2</accession>
<dbReference type="Pfam" id="PF07751">
    <property type="entry name" value="Abi_2"/>
    <property type="match status" value="1"/>
</dbReference>
<dbReference type="PATRIC" id="fig|176280.10.peg.2289"/>
<dbReference type="eggNOG" id="COG4823">
    <property type="taxonomic scope" value="Bacteria"/>
</dbReference>
<gene>
    <name evidence="1" type="ordered locus">SE_2346</name>
</gene>
<dbReference type="RefSeq" id="WP_002437151.1">
    <property type="nucleotide sequence ID" value="NC_004461.1"/>
</dbReference>
<protein>
    <recommendedName>
        <fullName evidence="3">Abi family protein</fullName>
    </recommendedName>
</protein>
<evidence type="ECO:0008006" key="3">
    <source>
        <dbReference type="Google" id="ProtNLM"/>
    </source>
</evidence>
<dbReference type="Proteomes" id="UP000001411">
    <property type="component" value="Chromosome"/>
</dbReference>
<dbReference type="OrthoDB" id="5363652at2"/>
<dbReference type="AlphaFoldDB" id="A0A0H2VII2"/>
<dbReference type="EMBL" id="AE015929">
    <property type="protein sequence ID" value="AAO05989.1"/>
    <property type="molecule type" value="Genomic_DNA"/>
</dbReference>
<evidence type="ECO:0000313" key="1">
    <source>
        <dbReference type="EMBL" id="AAO05989.1"/>
    </source>
</evidence>
<name>A0A0H2VII2_STAES</name>
<sequence length="301" mass="35514">MSSTRKPKLDYEEQIKKLKSLGILFNEITEEEAKEILKNNTYFFKLISFRKNIKKDSSGNYNFEFSALSDFATLDMRLRYTLLPMCLDIEHSLKTDILKKITDDVNEDGYTIVQDFINNHNGDLEKIFSSVIKRDGTVIPSFQKYYDDPPIWVCLELMTFGQFSAFVEFYSERTNDSELRKAGKFIKFAKNIRNKCAHSQPILLNLNPRKNFTVERELKKIGRKQRLSDKNLKVLAIIDILALLVLHSKYCSKGIKDNRKNDLLTFKQRKNRYFHHYRNVPSLSFFFLSLNKMIDYYVQNN</sequence>
<dbReference type="HOGENOM" id="CLU_064892_0_0_9"/>
<evidence type="ECO:0000313" key="2">
    <source>
        <dbReference type="Proteomes" id="UP000001411"/>
    </source>
</evidence>
<dbReference type="InterPro" id="IPR011664">
    <property type="entry name" value="Abi_system_AbiD/AbiF-like"/>
</dbReference>
<dbReference type="KEGG" id="sep:SE_2346"/>